<dbReference type="GO" id="GO:0006487">
    <property type="term" value="P:protein N-linked glycosylation"/>
    <property type="evidence" value="ECO:0007669"/>
    <property type="project" value="TreeGrafter"/>
</dbReference>
<comment type="caution">
    <text evidence="5">The sequence shown here is derived from an EMBL/GenBank/DDBJ whole genome shotgun (WGS) entry which is preliminary data.</text>
</comment>
<organism evidence="5 6">
    <name type="scientific">Claviceps pazoutovae</name>
    <dbReference type="NCBI Taxonomy" id="1649127"/>
    <lineage>
        <taxon>Eukaryota</taxon>
        <taxon>Fungi</taxon>
        <taxon>Dikarya</taxon>
        <taxon>Ascomycota</taxon>
        <taxon>Pezizomycotina</taxon>
        <taxon>Sordariomycetes</taxon>
        <taxon>Hypocreomycetidae</taxon>
        <taxon>Hypocreales</taxon>
        <taxon>Clavicipitaceae</taxon>
        <taxon>Claviceps</taxon>
    </lineage>
</organism>
<keyword evidence="4" id="KW-0472">Membrane</keyword>
<protein>
    <recommendedName>
        <fullName evidence="7">Nucleotide-diphospho-sugar transferase domain-containing protein</fullName>
    </recommendedName>
</protein>
<evidence type="ECO:0000256" key="2">
    <source>
        <dbReference type="ARBA" id="ARBA00022676"/>
    </source>
</evidence>
<reference evidence="5 6" key="1">
    <citation type="journal article" date="2020" name="bioRxiv">
        <title>Whole genome comparisons of ergot fungi reveals the divergence and evolution of species within the genus Claviceps are the result of varying mechanisms driving genome evolution and host range expansion.</title>
        <authorList>
            <person name="Wyka S.A."/>
            <person name="Mondo S.J."/>
            <person name="Liu M."/>
            <person name="Dettman J."/>
            <person name="Nalam V."/>
            <person name="Broders K.D."/>
        </authorList>
    </citation>
    <scope>NUCLEOTIDE SEQUENCE [LARGE SCALE GENOMIC DNA]</scope>
    <source>
        <strain evidence="5 6">CCC 1485</strain>
    </source>
</reference>
<dbReference type="GO" id="GO:0000139">
    <property type="term" value="C:Golgi membrane"/>
    <property type="evidence" value="ECO:0007669"/>
    <property type="project" value="TreeGrafter"/>
</dbReference>
<keyword evidence="6" id="KW-1185">Reference proteome</keyword>
<name>A0A9P7M8E3_9HYPO</name>
<keyword evidence="4" id="KW-1133">Transmembrane helix</keyword>
<evidence type="ECO:0000313" key="5">
    <source>
        <dbReference type="EMBL" id="KAG5932786.1"/>
    </source>
</evidence>
<dbReference type="Pfam" id="PF05637">
    <property type="entry name" value="Glyco_transf_34"/>
    <property type="match status" value="1"/>
</dbReference>
<keyword evidence="4" id="KW-0812">Transmembrane</keyword>
<sequence>MLGGSLRSSRASVVLVGCIVFVVALIGLAYSHLESWQFSVSSSPNSRIPDGSVPNVKHDAVASHVTPQDSASDHPVPAAAALTTDERLREFYLKNMFKPSVAPDSPTFKPRDAFEWNLTEKARWQQPMRENLCIIDLDNRKFDEAGQVFGPAAMDWGSAHGVHGLSLGLLNHYIYARIHGYKYYYVNIVEPKDRRASWKKPSVISKILKEHDVCIYLDSDAIFRNLDLPFEWLMNYWKLYPDNNAMALAVDPAFNYNKDKFGKLYLNTGFIVSQNNPTTYKIMDDWDKCPNDNGPYPGCEGFRRSWPGQPTDQGGFGTYVRYNYTAHIRELPCTEANGYPLSESTCHGTFIRHLWTGKDNQIKIDVGQQLPGPFLKLFHEEYVRQRGTFYMEEADLLAKGPLEALRGTSSKAV</sequence>
<evidence type="ECO:0000256" key="4">
    <source>
        <dbReference type="SAM" id="Phobius"/>
    </source>
</evidence>
<proteinExistence type="inferred from homology"/>
<dbReference type="Gene3D" id="3.90.550.10">
    <property type="entry name" value="Spore Coat Polysaccharide Biosynthesis Protein SpsA, Chain A"/>
    <property type="match status" value="1"/>
</dbReference>
<gene>
    <name evidence="5" type="ORF">E4U60_004992</name>
</gene>
<dbReference type="InterPro" id="IPR008630">
    <property type="entry name" value="Glyco_trans_34"/>
</dbReference>
<evidence type="ECO:0000313" key="6">
    <source>
        <dbReference type="Proteomes" id="UP000706124"/>
    </source>
</evidence>
<dbReference type="PANTHER" id="PTHR31306:SF3">
    <property type="entry name" value="NUCLEOTIDE-DIPHOSPHO-SUGAR TRANSFERASE DOMAIN-CONTAINING PROTEIN"/>
    <property type="match status" value="1"/>
</dbReference>
<dbReference type="PANTHER" id="PTHR31306">
    <property type="entry name" value="ALPHA-1,6-MANNOSYLTRANSFERASE MNN11-RELATED"/>
    <property type="match status" value="1"/>
</dbReference>
<evidence type="ECO:0008006" key="7">
    <source>
        <dbReference type="Google" id="ProtNLM"/>
    </source>
</evidence>
<comment type="similarity">
    <text evidence="1">Belongs to the glycosyltransferase 34 family.</text>
</comment>
<dbReference type="GO" id="GO:0016757">
    <property type="term" value="F:glycosyltransferase activity"/>
    <property type="evidence" value="ECO:0007669"/>
    <property type="project" value="UniProtKB-KW"/>
</dbReference>
<evidence type="ECO:0000256" key="3">
    <source>
        <dbReference type="ARBA" id="ARBA00022679"/>
    </source>
</evidence>
<keyword evidence="2" id="KW-0328">Glycosyltransferase</keyword>
<dbReference type="AlphaFoldDB" id="A0A9P7M8E3"/>
<keyword evidence="3" id="KW-0808">Transferase</keyword>
<dbReference type="InterPro" id="IPR029044">
    <property type="entry name" value="Nucleotide-diphossugar_trans"/>
</dbReference>
<dbReference type="OrthoDB" id="3763672at2759"/>
<dbReference type="EMBL" id="SRPO01000423">
    <property type="protein sequence ID" value="KAG5932786.1"/>
    <property type="molecule type" value="Genomic_DNA"/>
</dbReference>
<accession>A0A9P7M8E3</accession>
<feature type="transmembrane region" description="Helical" evidence="4">
    <location>
        <begin position="12"/>
        <end position="33"/>
    </location>
</feature>
<dbReference type="Proteomes" id="UP000706124">
    <property type="component" value="Unassembled WGS sequence"/>
</dbReference>
<evidence type="ECO:0000256" key="1">
    <source>
        <dbReference type="ARBA" id="ARBA00005664"/>
    </source>
</evidence>